<dbReference type="PANTHER" id="PTHR31296">
    <property type="entry name" value="UPF0565 PROTEIN C2ORF69"/>
    <property type="match status" value="1"/>
</dbReference>
<dbReference type="PANTHER" id="PTHR31296:SF1">
    <property type="entry name" value="MITOCHONDRIAL PROTEIN C2ORF69"/>
    <property type="match status" value="1"/>
</dbReference>
<comment type="caution">
    <text evidence="1">The sequence shown here is derived from an EMBL/GenBank/DDBJ whole genome shotgun (WGS) entry which is preliminary data.</text>
</comment>
<name>A0AAP0B2R9_9ASPA</name>
<organism evidence="1 2">
    <name type="scientific">Platanthera zijinensis</name>
    <dbReference type="NCBI Taxonomy" id="2320716"/>
    <lineage>
        <taxon>Eukaryota</taxon>
        <taxon>Viridiplantae</taxon>
        <taxon>Streptophyta</taxon>
        <taxon>Embryophyta</taxon>
        <taxon>Tracheophyta</taxon>
        <taxon>Spermatophyta</taxon>
        <taxon>Magnoliopsida</taxon>
        <taxon>Liliopsida</taxon>
        <taxon>Asparagales</taxon>
        <taxon>Orchidaceae</taxon>
        <taxon>Orchidoideae</taxon>
        <taxon>Orchideae</taxon>
        <taxon>Orchidinae</taxon>
        <taxon>Platanthera</taxon>
    </lineage>
</organism>
<proteinExistence type="predicted"/>
<accession>A0AAP0B2R9</accession>
<dbReference type="GO" id="GO:0005739">
    <property type="term" value="C:mitochondrion"/>
    <property type="evidence" value="ECO:0007669"/>
    <property type="project" value="TreeGrafter"/>
</dbReference>
<evidence type="ECO:0000313" key="2">
    <source>
        <dbReference type="Proteomes" id="UP001418222"/>
    </source>
</evidence>
<protein>
    <submittedName>
        <fullName evidence="1">Uncharacterized protein</fullName>
    </submittedName>
</protein>
<gene>
    <name evidence="1" type="ORF">KSP39_PZI018340</name>
</gene>
<dbReference type="AlphaFoldDB" id="A0AAP0B2R9"/>
<keyword evidence="2" id="KW-1185">Reference proteome</keyword>
<dbReference type="InterPro" id="IPR018881">
    <property type="entry name" value="C2orf69_mit"/>
</dbReference>
<dbReference type="Proteomes" id="UP001418222">
    <property type="component" value="Unassembled WGS sequence"/>
</dbReference>
<dbReference type="EMBL" id="JBBWWQ010000016">
    <property type="protein sequence ID" value="KAK8925880.1"/>
    <property type="molecule type" value="Genomic_DNA"/>
</dbReference>
<reference evidence="1 2" key="1">
    <citation type="journal article" date="2022" name="Nat. Plants">
        <title>Genomes of leafy and leafless Platanthera orchids illuminate the evolution of mycoheterotrophy.</title>
        <authorList>
            <person name="Li M.H."/>
            <person name="Liu K.W."/>
            <person name="Li Z."/>
            <person name="Lu H.C."/>
            <person name="Ye Q.L."/>
            <person name="Zhang D."/>
            <person name="Wang J.Y."/>
            <person name="Li Y.F."/>
            <person name="Zhong Z.M."/>
            <person name="Liu X."/>
            <person name="Yu X."/>
            <person name="Liu D.K."/>
            <person name="Tu X.D."/>
            <person name="Liu B."/>
            <person name="Hao Y."/>
            <person name="Liao X.Y."/>
            <person name="Jiang Y.T."/>
            <person name="Sun W.H."/>
            <person name="Chen J."/>
            <person name="Chen Y.Q."/>
            <person name="Ai Y."/>
            <person name="Zhai J.W."/>
            <person name="Wu S.S."/>
            <person name="Zhou Z."/>
            <person name="Hsiao Y.Y."/>
            <person name="Wu W.L."/>
            <person name="Chen Y.Y."/>
            <person name="Lin Y.F."/>
            <person name="Hsu J.L."/>
            <person name="Li C.Y."/>
            <person name="Wang Z.W."/>
            <person name="Zhao X."/>
            <person name="Zhong W.Y."/>
            <person name="Ma X.K."/>
            <person name="Ma L."/>
            <person name="Huang J."/>
            <person name="Chen G.Z."/>
            <person name="Huang M.Z."/>
            <person name="Huang L."/>
            <person name="Peng D.H."/>
            <person name="Luo Y.B."/>
            <person name="Zou S.Q."/>
            <person name="Chen S.P."/>
            <person name="Lan S."/>
            <person name="Tsai W.C."/>
            <person name="Van de Peer Y."/>
            <person name="Liu Z.J."/>
        </authorList>
    </citation>
    <scope>NUCLEOTIDE SEQUENCE [LARGE SCALE GENOMIC DNA]</scope>
    <source>
        <strain evidence="1">Lor287</strain>
    </source>
</reference>
<evidence type="ECO:0000313" key="1">
    <source>
        <dbReference type="EMBL" id="KAK8925880.1"/>
    </source>
</evidence>
<sequence>MLFFDRQSESKDIAEILVSKLGDSVNTWVVEASTFHGPFAVFKEFVPTLNSRGEPKHYDPDGFLASSSIVRIISKSLDQV</sequence>